<dbReference type="InterPro" id="IPR006155">
    <property type="entry name" value="Josephin"/>
</dbReference>
<dbReference type="InterPro" id="IPR004046">
    <property type="entry name" value="GST_C"/>
</dbReference>
<dbReference type="FunFam" id="1.20.1050.10:FF:000004">
    <property type="entry name" value="Glutathione S-transferase F2"/>
    <property type="match status" value="1"/>
</dbReference>
<dbReference type="SFLD" id="SFLDG01154">
    <property type="entry name" value="Main.5:_Phi-like"/>
    <property type="match status" value="1"/>
</dbReference>
<dbReference type="GO" id="GO:0004364">
    <property type="term" value="F:glutathione transferase activity"/>
    <property type="evidence" value="ECO:0007669"/>
    <property type="project" value="UniProtKB-EC"/>
</dbReference>
<keyword evidence="7" id="KW-0378">Hydrolase</keyword>
<evidence type="ECO:0000256" key="5">
    <source>
        <dbReference type="ARBA" id="ARBA00022679"/>
    </source>
</evidence>
<dbReference type="FunFam" id="3.40.30.10:FF:000016">
    <property type="entry name" value="Glutathione S-transferase F2"/>
    <property type="match status" value="1"/>
</dbReference>
<protein>
    <recommendedName>
        <fullName evidence="13">Glutathione transferase</fullName>
    </recommendedName>
</protein>
<dbReference type="SUPFAM" id="SSF47616">
    <property type="entry name" value="GST C-terminal domain-like"/>
    <property type="match status" value="1"/>
</dbReference>
<dbReference type="Gene3D" id="3.20.20.80">
    <property type="entry name" value="Glycosidases"/>
    <property type="match status" value="1"/>
</dbReference>
<dbReference type="Pfam" id="PF02798">
    <property type="entry name" value="GST_N"/>
    <property type="match status" value="1"/>
</dbReference>
<proteinExistence type="inferred from homology"/>
<gene>
    <name evidence="11" type="ORF">Syun_028838</name>
</gene>
<accession>A0AAP0HGT7</accession>
<dbReference type="GO" id="GO:0004553">
    <property type="term" value="F:hydrolase activity, hydrolyzing O-glycosyl compounds"/>
    <property type="evidence" value="ECO:0007669"/>
    <property type="project" value="InterPro"/>
</dbReference>
<evidence type="ECO:0000259" key="9">
    <source>
        <dbReference type="PROSITE" id="PS50404"/>
    </source>
</evidence>
<dbReference type="GO" id="GO:0005737">
    <property type="term" value="C:cytoplasm"/>
    <property type="evidence" value="ECO:0007669"/>
    <property type="project" value="TreeGrafter"/>
</dbReference>
<organism evidence="11 12">
    <name type="scientific">Stephania yunnanensis</name>
    <dbReference type="NCBI Taxonomy" id="152371"/>
    <lineage>
        <taxon>Eukaryota</taxon>
        <taxon>Viridiplantae</taxon>
        <taxon>Streptophyta</taxon>
        <taxon>Embryophyta</taxon>
        <taxon>Tracheophyta</taxon>
        <taxon>Spermatophyta</taxon>
        <taxon>Magnoliopsida</taxon>
        <taxon>Ranunculales</taxon>
        <taxon>Menispermaceae</taxon>
        <taxon>Menispermoideae</taxon>
        <taxon>Cissampelideae</taxon>
        <taxon>Stephania</taxon>
    </lineage>
</organism>
<dbReference type="SUPFAM" id="SSF51445">
    <property type="entry name" value="(Trans)glycosidases"/>
    <property type="match status" value="1"/>
</dbReference>
<dbReference type="EMBL" id="JBBNAF010000013">
    <property type="protein sequence ID" value="KAK9086444.1"/>
    <property type="molecule type" value="Genomic_DNA"/>
</dbReference>
<comment type="similarity">
    <text evidence="2">Belongs to the GST superfamily. Phi family.</text>
</comment>
<dbReference type="Pfam" id="PF00043">
    <property type="entry name" value="GST_C"/>
    <property type="match status" value="1"/>
</dbReference>
<dbReference type="InterPro" id="IPR001360">
    <property type="entry name" value="Glyco_hydro_1"/>
</dbReference>
<evidence type="ECO:0000256" key="2">
    <source>
        <dbReference type="ARBA" id="ARBA00010128"/>
    </source>
</evidence>
<dbReference type="Gene3D" id="3.40.30.10">
    <property type="entry name" value="Glutaredoxin"/>
    <property type="match status" value="1"/>
</dbReference>
<evidence type="ECO:0008006" key="13">
    <source>
        <dbReference type="Google" id="ProtNLM"/>
    </source>
</evidence>
<comment type="catalytic activity">
    <reaction evidence="1">
        <text>Thiol-dependent hydrolysis of ester, thioester, amide, peptide and isopeptide bonds formed by the C-terminal Gly of ubiquitin (a 76-residue protein attached to proteins as an intracellular targeting signal).</text>
        <dbReference type="EC" id="3.4.19.12"/>
    </reaction>
</comment>
<keyword evidence="12" id="KW-1185">Reference proteome</keyword>
<reference evidence="11 12" key="1">
    <citation type="submission" date="2024-01" db="EMBL/GenBank/DDBJ databases">
        <title>Genome assemblies of Stephania.</title>
        <authorList>
            <person name="Yang L."/>
        </authorList>
    </citation>
    <scope>NUCLEOTIDE SEQUENCE [LARGE SCALE GENOMIC DNA]</scope>
    <source>
        <strain evidence="11">YNDBR</strain>
        <tissue evidence="11">Leaf</tissue>
    </source>
</reference>
<dbReference type="InterPro" id="IPR004045">
    <property type="entry name" value="Glutathione_S-Trfase_N"/>
</dbReference>
<dbReference type="CDD" id="cd03053">
    <property type="entry name" value="GST_N_Phi"/>
    <property type="match status" value="1"/>
</dbReference>
<dbReference type="InterPro" id="IPR017853">
    <property type="entry name" value="GH"/>
</dbReference>
<dbReference type="SUPFAM" id="SSF52833">
    <property type="entry name" value="Thioredoxin-like"/>
    <property type="match status" value="1"/>
</dbReference>
<dbReference type="PANTHER" id="PTHR43900:SF72">
    <property type="entry name" value="GLUTATHIONE S-TRANSFERASE F13"/>
    <property type="match status" value="1"/>
</dbReference>
<dbReference type="Pfam" id="PF02099">
    <property type="entry name" value="Josephin"/>
    <property type="match status" value="1"/>
</dbReference>
<evidence type="ECO:0000256" key="6">
    <source>
        <dbReference type="ARBA" id="ARBA00022786"/>
    </source>
</evidence>
<dbReference type="GO" id="GO:0004843">
    <property type="term" value="F:cysteine-type deubiquitinase activity"/>
    <property type="evidence" value="ECO:0007669"/>
    <property type="project" value="UniProtKB-EC"/>
</dbReference>
<dbReference type="InterPro" id="IPR036282">
    <property type="entry name" value="Glutathione-S-Trfase_C_sf"/>
</dbReference>
<dbReference type="PROSITE" id="PS50405">
    <property type="entry name" value="GST_CTER"/>
    <property type="match status" value="1"/>
</dbReference>
<dbReference type="InterPro" id="IPR010987">
    <property type="entry name" value="Glutathione-S-Trfase_C-like"/>
</dbReference>
<dbReference type="SFLD" id="SFLDG00358">
    <property type="entry name" value="Main_(cytGST)"/>
    <property type="match status" value="1"/>
</dbReference>
<dbReference type="AlphaFoldDB" id="A0AAP0HGT7"/>
<dbReference type="GO" id="GO:0006508">
    <property type="term" value="P:proteolysis"/>
    <property type="evidence" value="ECO:0007669"/>
    <property type="project" value="UniProtKB-KW"/>
</dbReference>
<feature type="domain" description="GST C-terminal" evidence="10">
    <location>
        <begin position="257"/>
        <end position="383"/>
    </location>
</feature>
<evidence type="ECO:0000256" key="8">
    <source>
        <dbReference type="ARBA" id="ARBA00047960"/>
    </source>
</evidence>
<dbReference type="CDD" id="cd03187">
    <property type="entry name" value="GST_C_Phi"/>
    <property type="match status" value="1"/>
</dbReference>
<dbReference type="PROSITE" id="PS50404">
    <property type="entry name" value="GST_NTER"/>
    <property type="match status" value="1"/>
</dbReference>
<dbReference type="GO" id="GO:0043295">
    <property type="term" value="F:glutathione binding"/>
    <property type="evidence" value="ECO:0007669"/>
    <property type="project" value="TreeGrafter"/>
</dbReference>
<dbReference type="GO" id="GO:0005975">
    <property type="term" value="P:carbohydrate metabolic process"/>
    <property type="evidence" value="ECO:0007669"/>
    <property type="project" value="InterPro"/>
</dbReference>
<dbReference type="InterPro" id="IPR036249">
    <property type="entry name" value="Thioredoxin-like_sf"/>
</dbReference>
<comment type="similarity">
    <text evidence="3">Belongs to the glycosyl hydrolase 1 family.</text>
</comment>
<evidence type="ECO:0000313" key="12">
    <source>
        <dbReference type="Proteomes" id="UP001420932"/>
    </source>
</evidence>
<dbReference type="GO" id="GO:0006749">
    <property type="term" value="P:glutathione metabolic process"/>
    <property type="evidence" value="ECO:0007669"/>
    <property type="project" value="TreeGrafter"/>
</dbReference>
<keyword evidence="4" id="KW-0645">Protease</keyword>
<feature type="domain" description="GST N-terminal" evidence="9">
    <location>
        <begin position="168"/>
        <end position="249"/>
    </location>
</feature>
<name>A0AAP0HGT7_9MAGN</name>
<dbReference type="SFLD" id="SFLDS00019">
    <property type="entry name" value="Glutathione_Transferase_(cytos"/>
    <property type="match status" value="1"/>
</dbReference>
<sequence length="383" mass="43075">MRGPLRQHGVAGGPFFSEFDFAALASDLDRTERQMMIQSSSDFARFGGATDESHNVSMGGDFSIRVCDLFDVLGFGYMPLLMMFLIAFEFAKANSDWLYDVLWGIYKAVLTYIKERYGNPTMIISENGMDDPGSLKPPDYYTQALFDTTRINYYRSYLKELKKTTFDIFAQLYGVTFSTCTSRALSALYEKGVDFELVPVNLSVGEHKQPEFLAKNPFGVIPVLEDDGVSFFESRAINHYVAHKYKDQGTDLIRHKNVKEAGLVGVWVEVESQTFNPAISPIIYQLYVKPLHGETADHSVVEAAVEKLGKVLDVYEAHLATSKYLAGDFFSLADVNHFAYTNYLMKTPHATVVNSRPHVKAWWEDISSRPALKKVADGMTLSV</sequence>
<evidence type="ECO:0000259" key="10">
    <source>
        <dbReference type="PROSITE" id="PS50405"/>
    </source>
</evidence>
<dbReference type="InterPro" id="IPR040079">
    <property type="entry name" value="Glutathione_S-Trfase"/>
</dbReference>
<keyword evidence="6" id="KW-0833">Ubl conjugation pathway</keyword>
<evidence type="ECO:0000256" key="1">
    <source>
        <dbReference type="ARBA" id="ARBA00000707"/>
    </source>
</evidence>
<dbReference type="InterPro" id="IPR034347">
    <property type="entry name" value="GST_Phi_C"/>
</dbReference>
<keyword evidence="5" id="KW-0808">Transferase</keyword>
<comment type="caution">
    <text evidence="11">The sequence shown here is derived from an EMBL/GenBank/DDBJ whole genome shotgun (WGS) entry which is preliminary data.</text>
</comment>
<comment type="catalytic activity">
    <reaction evidence="8">
        <text>RX + glutathione = an S-substituted glutathione + a halide anion + H(+)</text>
        <dbReference type="Rhea" id="RHEA:16437"/>
        <dbReference type="ChEBI" id="CHEBI:15378"/>
        <dbReference type="ChEBI" id="CHEBI:16042"/>
        <dbReference type="ChEBI" id="CHEBI:17792"/>
        <dbReference type="ChEBI" id="CHEBI:57925"/>
        <dbReference type="ChEBI" id="CHEBI:90779"/>
        <dbReference type="EC" id="2.5.1.18"/>
    </reaction>
</comment>
<dbReference type="Gene3D" id="1.20.1050.10">
    <property type="match status" value="1"/>
</dbReference>
<evidence type="ECO:0000256" key="4">
    <source>
        <dbReference type="ARBA" id="ARBA00022670"/>
    </source>
</evidence>
<dbReference type="GO" id="GO:0009636">
    <property type="term" value="P:response to toxic substance"/>
    <property type="evidence" value="ECO:0007669"/>
    <property type="project" value="UniProtKB-ARBA"/>
</dbReference>
<dbReference type="Pfam" id="PF00232">
    <property type="entry name" value="Glyco_hydro_1"/>
    <property type="match status" value="1"/>
</dbReference>
<dbReference type="PANTHER" id="PTHR43900">
    <property type="entry name" value="GLUTATHIONE S-TRANSFERASE RHO"/>
    <property type="match status" value="1"/>
</dbReference>
<evidence type="ECO:0000256" key="7">
    <source>
        <dbReference type="ARBA" id="ARBA00022801"/>
    </source>
</evidence>
<dbReference type="Proteomes" id="UP001420932">
    <property type="component" value="Unassembled WGS sequence"/>
</dbReference>
<evidence type="ECO:0000313" key="11">
    <source>
        <dbReference type="EMBL" id="KAK9086444.1"/>
    </source>
</evidence>
<evidence type="ECO:0000256" key="3">
    <source>
        <dbReference type="ARBA" id="ARBA00010838"/>
    </source>
</evidence>
<dbReference type="GO" id="GO:0016579">
    <property type="term" value="P:protein deubiquitination"/>
    <property type="evidence" value="ECO:0007669"/>
    <property type="project" value="InterPro"/>
</dbReference>